<accession>A0A2V1P672</accession>
<evidence type="ECO:0000313" key="3">
    <source>
        <dbReference type="Proteomes" id="UP000245293"/>
    </source>
</evidence>
<dbReference type="AlphaFoldDB" id="A0A2V1P672"/>
<sequence>MDRGWIILIVMVVVGLVFGWLGHWLMRRGRGKLATGLAAVPTAIAGVLLFRSSEAQGWDALGLFLGAVLFCAPPALGLWAGMLVGWLRRRRVERTGPSR</sequence>
<name>A0A2V1P672_9RHOB</name>
<reference evidence="3" key="1">
    <citation type="submission" date="2018-05" db="EMBL/GenBank/DDBJ databases">
        <authorList>
            <person name="Du Z."/>
            <person name="Wang X."/>
        </authorList>
    </citation>
    <scope>NUCLEOTIDE SEQUENCE [LARGE SCALE GENOMIC DNA]</scope>
    <source>
        <strain evidence="3">WDS4C29</strain>
    </source>
</reference>
<keyword evidence="1" id="KW-0812">Transmembrane</keyword>
<dbReference type="RefSeq" id="WP_109388349.1">
    <property type="nucleotide sequence ID" value="NZ_QETF01000006.1"/>
</dbReference>
<gene>
    <name evidence="2" type="ORF">DFK10_07850</name>
</gene>
<organism evidence="2 3">
    <name type="scientific">Salibaculum griseiflavum</name>
    <dbReference type="NCBI Taxonomy" id="1914409"/>
    <lineage>
        <taxon>Bacteria</taxon>
        <taxon>Pseudomonadati</taxon>
        <taxon>Pseudomonadota</taxon>
        <taxon>Alphaproteobacteria</taxon>
        <taxon>Rhodobacterales</taxon>
        <taxon>Roseobacteraceae</taxon>
        <taxon>Salibaculum</taxon>
    </lineage>
</organism>
<keyword evidence="1" id="KW-1133">Transmembrane helix</keyword>
<feature type="transmembrane region" description="Helical" evidence="1">
    <location>
        <begin position="33"/>
        <end position="51"/>
    </location>
</feature>
<feature type="transmembrane region" description="Helical" evidence="1">
    <location>
        <begin position="63"/>
        <end position="87"/>
    </location>
</feature>
<dbReference type="Proteomes" id="UP000245293">
    <property type="component" value="Unassembled WGS sequence"/>
</dbReference>
<proteinExistence type="predicted"/>
<feature type="transmembrane region" description="Helical" evidence="1">
    <location>
        <begin position="6"/>
        <end position="26"/>
    </location>
</feature>
<evidence type="ECO:0000313" key="2">
    <source>
        <dbReference type="EMBL" id="PWG17288.1"/>
    </source>
</evidence>
<keyword evidence="3" id="KW-1185">Reference proteome</keyword>
<dbReference type="EMBL" id="QETF01000006">
    <property type="protein sequence ID" value="PWG17288.1"/>
    <property type="molecule type" value="Genomic_DNA"/>
</dbReference>
<evidence type="ECO:0000256" key="1">
    <source>
        <dbReference type="SAM" id="Phobius"/>
    </source>
</evidence>
<keyword evidence="1" id="KW-0472">Membrane</keyword>
<protein>
    <submittedName>
        <fullName evidence="2">Uncharacterized protein</fullName>
    </submittedName>
</protein>
<comment type="caution">
    <text evidence="2">The sequence shown here is derived from an EMBL/GenBank/DDBJ whole genome shotgun (WGS) entry which is preliminary data.</text>
</comment>